<keyword evidence="5" id="KW-1185">Reference proteome</keyword>
<reference evidence="2 5" key="1">
    <citation type="submission" date="2021-06" db="EMBL/GenBank/DDBJ databases">
        <title>Collection of gut derived symbiotic bacterial strains cultured from healthy donors.</title>
        <authorList>
            <person name="Lin H."/>
            <person name="Littmann E."/>
            <person name="Pamer E.G."/>
        </authorList>
    </citation>
    <scope>NUCLEOTIDE SEQUENCE</scope>
    <source>
        <strain evidence="3 5">MSK.21.70</strain>
        <strain evidence="2">MSK.21.82</strain>
    </source>
</reference>
<evidence type="ECO:0000313" key="3">
    <source>
        <dbReference type="EMBL" id="MBV3393514.1"/>
    </source>
</evidence>
<dbReference type="EMBL" id="JAHOEL010000080">
    <property type="protein sequence ID" value="MBV3393514.1"/>
    <property type="molecule type" value="Genomic_DNA"/>
</dbReference>
<comment type="caution">
    <text evidence="2">The sequence shown here is derived from an EMBL/GenBank/DDBJ whole genome shotgun (WGS) entry which is preliminary data.</text>
</comment>
<dbReference type="Proteomes" id="UP001197492">
    <property type="component" value="Unassembled WGS sequence"/>
</dbReference>
<protein>
    <submittedName>
        <fullName evidence="2">Uncharacterized protein</fullName>
    </submittedName>
</protein>
<feature type="transmembrane region" description="Helical" evidence="1">
    <location>
        <begin position="80"/>
        <end position="99"/>
    </location>
</feature>
<organism evidence="2 4">
    <name type="scientific">Catenibacterium mitsuokai</name>
    <dbReference type="NCBI Taxonomy" id="100886"/>
    <lineage>
        <taxon>Bacteria</taxon>
        <taxon>Bacillati</taxon>
        <taxon>Bacillota</taxon>
        <taxon>Erysipelotrichia</taxon>
        <taxon>Erysipelotrichales</taxon>
        <taxon>Coprobacillaceae</taxon>
        <taxon>Catenibacterium</taxon>
    </lineage>
</organism>
<keyword evidence="1" id="KW-0472">Membrane</keyword>
<dbReference type="AlphaFoldDB" id="A0AAW4MT30"/>
<dbReference type="Proteomes" id="UP001196408">
    <property type="component" value="Unassembled WGS sequence"/>
</dbReference>
<feature type="transmembrane region" description="Helical" evidence="1">
    <location>
        <begin position="40"/>
        <end position="60"/>
    </location>
</feature>
<sequence length="104" mass="11316">MISFTKCEKEVSPMQLVIYIFIALCTLAIAILFTEVTGKLFKALLALVGAASTGYSIALAARMIAKSTKWFSKPPLMNTFYISSAIVLVLIIIATKVILKKKNG</sequence>
<keyword evidence="1" id="KW-0812">Transmembrane</keyword>
<evidence type="ECO:0000313" key="5">
    <source>
        <dbReference type="Proteomes" id="UP001197492"/>
    </source>
</evidence>
<gene>
    <name evidence="2" type="ORF">KSV97_09765</name>
    <name evidence="3" type="ORF">KSW06_09695</name>
</gene>
<feature type="transmembrane region" description="Helical" evidence="1">
    <location>
        <begin position="16"/>
        <end position="33"/>
    </location>
</feature>
<evidence type="ECO:0000256" key="1">
    <source>
        <dbReference type="SAM" id="Phobius"/>
    </source>
</evidence>
<accession>A0AAW4MT30</accession>
<evidence type="ECO:0000313" key="4">
    <source>
        <dbReference type="Proteomes" id="UP001196408"/>
    </source>
</evidence>
<keyword evidence="1" id="KW-1133">Transmembrane helix</keyword>
<proteinExistence type="predicted"/>
<name>A0AAW4MT30_9FIRM</name>
<dbReference type="EMBL" id="JAHOEF010000081">
    <property type="protein sequence ID" value="MBV3383491.1"/>
    <property type="molecule type" value="Genomic_DNA"/>
</dbReference>
<evidence type="ECO:0000313" key="2">
    <source>
        <dbReference type="EMBL" id="MBV3383491.1"/>
    </source>
</evidence>